<dbReference type="SMART" id="SM00199">
    <property type="entry name" value="SCY"/>
    <property type="match status" value="1"/>
</dbReference>
<feature type="domain" description="Chemokine interleukin-8-like" evidence="3">
    <location>
        <begin position="28"/>
        <end position="87"/>
    </location>
</feature>
<reference evidence="4" key="2">
    <citation type="submission" date="2025-09" db="UniProtKB">
        <authorList>
            <consortium name="Ensembl"/>
        </authorList>
    </citation>
    <scope>IDENTIFICATION</scope>
</reference>
<keyword evidence="1" id="KW-0202">Cytokine</keyword>
<keyword evidence="2" id="KW-0732">Signal</keyword>
<feature type="chain" id="PRO_5018579976" evidence="2">
    <location>
        <begin position="26"/>
        <end position="110"/>
    </location>
</feature>
<dbReference type="GeneID" id="105928170"/>
<proteinExistence type="predicted"/>
<dbReference type="Ensembl" id="ENSFHET00000018625.1">
    <property type="protein sequence ID" value="ENSFHEP00000028724.1"/>
    <property type="gene ID" value="ENSFHEG00000013018.1"/>
</dbReference>
<dbReference type="SUPFAM" id="SSF54117">
    <property type="entry name" value="Interleukin 8-like chemokines"/>
    <property type="match status" value="1"/>
</dbReference>
<dbReference type="PANTHER" id="PTHR12015">
    <property type="entry name" value="SMALL INDUCIBLE CYTOKINE A"/>
    <property type="match status" value="1"/>
</dbReference>
<dbReference type="Pfam" id="PF00048">
    <property type="entry name" value="IL8"/>
    <property type="match status" value="1"/>
</dbReference>
<dbReference type="RefSeq" id="XP_012720763.1">
    <property type="nucleotide sequence ID" value="XM_012865309.3"/>
</dbReference>
<keyword evidence="5" id="KW-1185">Reference proteome</keyword>
<evidence type="ECO:0000259" key="3">
    <source>
        <dbReference type="SMART" id="SM00199"/>
    </source>
</evidence>
<accession>A0A3Q2QN79</accession>
<dbReference type="GO" id="GO:0006955">
    <property type="term" value="P:immune response"/>
    <property type="evidence" value="ECO:0007669"/>
    <property type="project" value="InterPro"/>
</dbReference>
<dbReference type="Gene3D" id="2.40.50.40">
    <property type="match status" value="1"/>
</dbReference>
<evidence type="ECO:0000256" key="2">
    <source>
        <dbReference type="SAM" id="SignalP"/>
    </source>
</evidence>
<dbReference type="GO" id="GO:0005615">
    <property type="term" value="C:extracellular space"/>
    <property type="evidence" value="ECO:0007669"/>
    <property type="project" value="UniProtKB-KW"/>
</dbReference>
<evidence type="ECO:0000256" key="1">
    <source>
        <dbReference type="ARBA" id="ARBA00022514"/>
    </source>
</evidence>
<sequence length="110" mass="12415">MAHQGDLKLLFCIFFVICCSTATLSQIAIDCCLSVSNKEIDKRLIVDYSEQPRGCSIGATILVTRLGKQLCAPTKDEQWVQNTIKHVDHLKQKCKKGNYKGRRCFGVKHE</sequence>
<dbReference type="InterPro" id="IPR001811">
    <property type="entry name" value="Chemokine_IL8-like_dom"/>
</dbReference>
<dbReference type="Proteomes" id="UP000265000">
    <property type="component" value="Unplaced"/>
</dbReference>
<evidence type="ECO:0000313" key="5">
    <source>
        <dbReference type="Proteomes" id="UP000265000"/>
    </source>
</evidence>
<dbReference type="InterPro" id="IPR036048">
    <property type="entry name" value="Interleukin_8-like_sf"/>
</dbReference>
<protein>
    <submittedName>
        <fullName evidence="4">C-C motif chemokine 18</fullName>
    </submittedName>
</protein>
<dbReference type="STRING" id="8078.ENSFHEP00000028724"/>
<dbReference type="GeneTree" id="ENSGT00730000112019"/>
<dbReference type="OrthoDB" id="8900217at2759"/>
<dbReference type="GO" id="GO:0008009">
    <property type="term" value="F:chemokine activity"/>
    <property type="evidence" value="ECO:0007669"/>
    <property type="project" value="InterPro"/>
</dbReference>
<dbReference type="AlphaFoldDB" id="A0A3Q2QN79"/>
<reference evidence="4" key="1">
    <citation type="submission" date="2025-08" db="UniProtKB">
        <authorList>
            <consortium name="Ensembl"/>
        </authorList>
    </citation>
    <scope>IDENTIFICATION</scope>
</reference>
<name>A0A3Q2QN79_FUNHE</name>
<dbReference type="PANTHER" id="PTHR12015:SF108">
    <property type="entry name" value="C-C MOTIF CHEMOKINE 20"/>
    <property type="match status" value="1"/>
</dbReference>
<organism evidence="4 5">
    <name type="scientific">Fundulus heteroclitus</name>
    <name type="common">Killifish</name>
    <name type="synonym">Mummichog</name>
    <dbReference type="NCBI Taxonomy" id="8078"/>
    <lineage>
        <taxon>Eukaryota</taxon>
        <taxon>Metazoa</taxon>
        <taxon>Chordata</taxon>
        <taxon>Craniata</taxon>
        <taxon>Vertebrata</taxon>
        <taxon>Euteleostomi</taxon>
        <taxon>Actinopterygii</taxon>
        <taxon>Neopterygii</taxon>
        <taxon>Teleostei</taxon>
        <taxon>Neoteleostei</taxon>
        <taxon>Acanthomorphata</taxon>
        <taxon>Ovalentaria</taxon>
        <taxon>Atherinomorphae</taxon>
        <taxon>Cyprinodontiformes</taxon>
        <taxon>Fundulidae</taxon>
        <taxon>Fundulus</taxon>
    </lineage>
</organism>
<evidence type="ECO:0000313" key="4">
    <source>
        <dbReference type="Ensembl" id="ENSFHEP00000028724.1"/>
    </source>
</evidence>
<dbReference type="InterPro" id="IPR039809">
    <property type="entry name" value="Chemokine_b/g/d"/>
</dbReference>
<feature type="signal peptide" evidence="2">
    <location>
        <begin position="1"/>
        <end position="25"/>
    </location>
</feature>